<dbReference type="GO" id="GO:0009007">
    <property type="term" value="F:site-specific DNA-methyltransferase (adenine-specific) activity"/>
    <property type="evidence" value="ECO:0007669"/>
    <property type="project" value="UniProtKB-EC"/>
</dbReference>
<dbReference type="PANTHER" id="PTHR33841">
    <property type="entry name" value="DNA METHYLTRANSFERASE YEEA-RELATED"/>
    <property type="match status" value="1"/>
</dbReference>
<evidence type="ECO:0000256" key="3">
    <source>
        <dbReference type="ARBA" id="ARBA00022679"/>
    </source>
</evidence>
<reference evidence="10 11" key="1">
    <citation type="submission" date="2018-09" db="EMBL/GenBank/DDBJ databases">
        <title>Novel species of Cryobacterium.</title>
        <authorList>
            <person name="Liu Q."/>
            <person name="Xin Y.-H."/>
        </authorList>
    </citation>
    <scope>NUCLEOTIDE SEQUENCE [LARGE SCALE GENOMIC DNA]</scope>
    <source>
        <strain evidence="10 11">Hh39</strain>
    </source>
</reference>
<dbReference type="Pfam" id="PF20465">
    <property type="entry name" value="MmeI_hel"/>
    <property type="match status" value="1"/>
</dbReference>
<dbReference type="Pfam" id="PF20473">
    <property type="entry name" value="MmeI_Mtase"/>
    <property type="match status" value="1"/>
</dbReference>
<dbReference type="Pfam" id="PF20464">
    <property type="entry name" value="MmeI_N"/>
    <property type="match status" value="1"/>
</dbReference>
<evidence type="ECO:0000256" key="2">
    <source>
        <dbReference type="ARBA" id="ARBA00022603"/>
    </source>
</evidence>
<evidence type="ECO:0000259" key="8">
    <source>
        <dbReference type="Pfam" id="PF20466"/>
    </source>
</evidence>
<dbReference type="InterPro" id="IPR046819">
    <property type="entry name" value="MmeI_hel"/>
</dbReference>
<keyword evidence="3 10" id="KW-0808">Transferase</keyword>
<feature type="domain" description="MmeI-like target recognition" evidence="8">
    <location>
        <begin position="785"/>
        <end position="863"/>
    </location>
</feature>
<evidence type="ECO:0000259" key="9">
    <source>
        <dbReference type="Pfam" id="PF20473"/>
    </source>
</evidence>
<feature type="domain" description="MmeI-like DNA-methyltransferase" evidence="9">
    <location>
        <begin position="368"/>
        <end position="602"/>
    </location>
</feature>
<dbReference type="EMBL" id="QZVS01000067">
    <property type="protein sequence ID" value="RJT89874.1"/>
    <property type="molecule type" value="Genomic_DNA"/>
</dbReference>
<dbReference type="EC" id="2.1.1.72" evidence="1"/>
<feature type="region of interest" description="Disordered" evidence="5">
    <location>
        <begin position="950"/>
        <end position="975"/>
    </location>
</feature>
<dbReference type="AlphaFoldDB" id="A0A3A5MXI0"/>
<dbReference type="Proteomes" id="UP000272015">
    <property type="component" value="Unassembled WGS sequence"/>
</dbReference>
<dbReference type="PRINTS" id="PR00507">
    <property type="entry name" value="N12N6MTFRASE"/>
</dbReference>
<dbReference type="Gene3D" id="3.40.50.150">
    <property type="entry name" value="Vaccinia Virus protein VP39"/>
    <property type="match status" value="1"/>
</dbReference>
<dbReference type="PANTHER" id="PTHR33841:SF1">
    <property type="entry name" value="DNA METHYLTRANSFERASE A"/>
    <property type="match status" value="1"/>
</dbReference>
<dbReference type="InterPro" id="IPR046816">
    <property type="entry name" value="MmeI_Mtase"/>
</dbReference>
<dbReference type="InterPro" id="IPR046820">
    <property type="entry name" value="MmeI_TRD"/>
</dbReference>
<dbReference type="InterPro" id="IPR002052">
    <property type="entry name" value="DNA_methylase_N6_adenine_CS"/>
</dbReference>
<keyword evidence="2 10" id="KW-0489">Methyltransferase</keyword>
<evidence type="ECO:0000313" key="11">
    <source>
        <dbReference type="Proteomes" id="UP000272015"/>
    </source>
</evidence>
<gene>
    <name evidence="10" type="ORF">D6T64_05270</name>
</gene>
<comment type="caution">
    <text evidence="10">The sequence shown here is derived from an EMBL/GenBank/DDBJ whole genome shotgun (WGS) entry which is preliminary data.</text>
</comment>
<evidence type="ECO:0000256" key="5">
    <source>
        <dbReference type="SAM" id="MobiDB-lite"/>
    </source>
</evidence>
<organism evidence="10 11">
    <name type="scientific">Cryobacterium melibiosiphilum</name>
    <dbReference type="NCBI Taxonomy" id="995039"/>
    <lineage>
        <taxon>Bacteria</taxon>
        <taxon>Bacillati</taxon>
        <taxon>Actinomycetota</taxon>
        <taxon>Actinomycetes</taxon>
        <taxon>Micrococcales</taxon>
        <taxon>Microbacteriaceae</taxon>
        <taxon>Cryobacterium</taxon>
    </lineage>
</organism>
<sequence length="975" mass="108837">MLCGRKPARIRSEVDHLSGDLVVWQDRLMPDEAPNLANLRNKLRIFVSWRRANLRGDEKGEAQVFLDRLFQALGHEGIYEAGATLEYRLANDNGGTSFADLMWKPRALIEMKKAGTDLSRHYRQAFDYWVHAVPERPRYVVLCNFDQFWIYDFENQLDEPVERFRLDELEHRSEAIGFLFPSAVTPVFNNDLVAVTREAAADVAKVFVSLRDRGVAAPVAQRFALQCVMAMFAEDIALLPGHYFTRAVADAKNGQDAYDLIGGLFREMNTPGFTAGGRYTGTPYFNGGLFAEVVPQELTVTEIELLRAASSTIWSDVRPEIFGTLFEGSMDAGERHASGAHFTSQADIVRIIGPTIVQPWRQRIDAASSIQDLSAILEAMSQFRVLDPSCGSGNFLYVAYRELRRLERDAIEKIRERRRSQAIAGQESFGYVSPEQFFGIDVNPFAVEVAKVTMLLGKKLADDEMLEVGATLPLNNLDKNIVAGDALFDRWPPADVIVGNPPYLGRRKMVRELGAGYVARLDATFGPKGVADFVTYWFPKAHDALPIGGRAGFVATKSIKQVDGRRASLDYIVENGGVIFDAVAAMKWSGDAQVTVAIVSWQKGGTPPAKKTLWVDVNEPALILDEITAALSPEINLKKVQKLATNRKGVYQGQTLGVTSAFKIDSFKARKFLRESPVADPSVFPLLGGDAMLHAKVGTEWIIDISTRNADDAWREHPEALKHLESAALPERVKRAREESEANELALAVNPKAKLNKHHSEFLTHWWNLWRRRGNYVEAMNGVDRYIALSRVSSESREPIFSFIDGAFHIEDSMVSFPYSDDYSFGILQSQPHITWFRERCSTLETRLRYTLTTVFNSFPWPQNPSPSAVTAVTEAAVAINEYRGRAFVLGSTLADQYDVLRRPGQSQLRDLHAALDAAVLQAYGFDADEDLLTQIFELNLLVATKEAEGDEVTAPGPHPTTVKPSTWRWPAPSL</sequence>
<feature type="domain" description="MmeI-like helicase spacer" evidence="7">
    <location>
        <begin position="221"/>
        <end position="290"/>
    </location>
</feature>
<dbReference type="InterPro" id="IPR046817">
    <property type="entry name" value="MmeI_N"/>
</dbReference>
<dbReference type="InterPro" id="IPR029063">
    <property type="entry name" value="SAM-dependent_MTases_sf"/>
</dbReference>
<evidence type="ECO:0000259" key="7">
    <source>
        <dbReference type="Pfam" id="PF20465"/>
    </source>
</evidence>
<evidence type="ECO:0000259" key="6">
    <source>
        <dbReference type="Pfam" id="PF20464"/>
    </source>
</evidence>
<dbReference type="PROSITE" id="PS00092">
    <property type="entry name" value="N6_MTASE"/>
    <property type="match status" value="1"/>
</dbReference>
<dbReference type="InterPro" id="IPR050953">
    <property type="entry name" value="N4_N6_ade-DNA_methylase"/>
</dbReference>
<accession>A0A3A5MXI0</accession>
<evidence type="ECO:0000256" key="4">
    <source>
        <dbReference type="ARBA" id="ARBA00047942"/>
    </source>
</evidence>
<keyword evidence="11" id="KW-1185">Reference proteome</keyword>
<dbReference type="GO" id="GO:0003676">
    <property type="term" value="F:nucleic acid binding"/>
    <property type="evidence" value="ECO:0007669"/>
    <property type="project" value="InterPro"/>
</dbReference>
<comment type="catalytic activity">
    <reaction evidence="4">
        <text>a 2'-deoxyadenosine in DNA + S-adenosyl-L-methionine = an N(6)-methyl-2'-deoxyadenosine in DNA + S-adenosyl-L-homocysteine + H(+)</text>
        <dbReference type="Rhea" id="RHEA:15197"/>
        <dbReference type="Rhea" id="RHEA-COMP:12418"/>
        <dbReference type="Rhea" id="RHEA-COMP:12419"/>
        <dbReference type="ChEBI" id="CHEBI:15378"/>
        <dbReference type="ChEBI" id="CHEBI:57856"/>
        <dbReference type="ChEBI" id="CHEBI:59789"/>
        <dbReference type="ChEBI" id="CHEBI:90615"/>
        <dbReference type="ChEBI" id="CHEBI:90616"/>
        <dbReference type="EC" id="2.1.1.72"/>
    </reaction>
</comment>
<feature type="domain" description="MmeI-like N-terminal" evidence="6">
    <location>
        <begin position="44"/>
        <end position="212"/>
    </location>
</feature>
<evidence type="ECO:0000313" key="10">
    <source>
        <dbReference type="EMBL" id="RJT89874.1"/>
    </source>
</evidence>
<protein>
    <recommendedName>
        <fullName evidence="1">site-specific DNA-methyltransferase (adenine-specific)</fullName>
        <ecNumber evidence="1">2.1.1.72</ecNumber>
    </recommendedName>
</protein>
<dbReference type="Pfam" id="PF20466">
    <property type="entry name" value="MmeI_TRD"/>
    <property type="match status" value="1"/>
</dbReference>
<proteinExistence type="predicted"/>
<name>A0A3A5MXI0_9MICO</name>
<evidence type="ECO:0000256" key="1">
    <source>
        <dbReference type="ARBA" id="ARBA00011900"/>
    </source>
</evidence>
<dbReference type="GO" id="GO:0032259">
    <property type="term" value="P:methylation"/>
    <property type="evidence" value="ECO:0007669"/>
    <property type="project" value="UniProtKB-KW"/>
</dbReference>
<dbReference type="SUPFAM" id="SSF53335">
    <property type="entry name" value="S-adenosyl-L-methionine-dependent methyltransferases"/>
    <property type="match status" value="1"/>
</dbReference>